<dbReference type="FunFam" id="3.40.50.300:FF:000365">
    <property type="entry name" value="Ribosome biogenesis ATPase RIX7"/>
    <property type="match status" value="1"/>
</dbReference>
<feature type="compositionally biased region" description="Basic and acidic residues" evidence="6">
    <location>
        <begin position="109"/>
        <end position="126"/>
    </location>
</feature>
<evidence type="ECO:0000256" key="1">
    <source>
        <dbReference type="ARBA" id="ARBA00004496"/>
    </source>
</evidence>
<dbReference type="SMART" id="SM00382">
    <property type="entry name" value="AAA"/>
    <property type="match status" value="2"/>
</dbReference>
<accession>A0AAV1QT55</accession>
<dbReference type="Proteomes" id="UP001314170">
    <property type="component" value="Unassembled WGS sequence"/>
</dbReference>
<dbReference type="Pfam" id="PF17862">
    <property type="entry name" value="AAA_lid_3"/>
    <property type="match status" value="2"/>
</dbReference>
<organism evidence="8 9">
    <name type="scientific">Dovyalis caffra</name>
    <dbReference type="NCBI Taxonomy" id="77055"/>
    <lineage>
        <taxon>Eukaryota</taxon>
        <taxon>Viridiplantae</taxon>
        <taxon>Streptophyta</taxon>
        <taxon>Embryophyta</taxon>
        <taxon>Tracheophyta</taxon>
        <taxon>Spermatophyta</taxon>
        <taxon>Magnoliopsida</taxon>
        <taxon>eudicotyledons</taxon>
        <taxon>Gunneridae</taxon>
        <taxon>Pentapetalae</taxon>
        <taxon>rosids</taxon>
        <taxon>fabids</taxon>
        <taxon>Malpighiales</taxon>
        <taxon>Salicaceae</taxon>
        <taxon>Flacourtieae</taxon>
        <taxon>Dovyalis</taxon>
    </lineage>
</organism>
<feature type="region of interest" description="Disordered" evidence="6">
    <location>
        <begin position="71"/>
        <end position="165"/>
    </location>
</feature>
<dbReference type="FunFam" id="3.40.50.300:FF:000567">
    <property type="entry name" value="ATPase, AAA family protein"/>
    <property type="match status" value="1"/>
</dbReference>
<evidence type="ECO:0000313" key="8">
    <source>
        <dbReference type="EMBL" id="CAK7324957.1"/>
    </source>
</evidence>
<comment type="subcellular location">
    <subcellularLocation>
        <location evidence="1">Cytoplasm</location>
    </subcellularLocation>
</comment>
<gene>
    <name evidence="8" type="ORF">DCAF_LOCUS2628</name>
</gene>
<evidence type="ECO:0000256" key="4">
    <source>
        <dbReference type="ARBA" id="ARBA00022741"/>
    </source>
</evidence>
<comment type="similarity">
    <text evidence="2">Belongs to the AAA ATPase family.</text>
</comment>
<dbReference type="PANTHER" id="PTHR48470:SF1">
    <property type="entry name" value="CELL DIVISION CONTROL PROTEIN 48 C ISOFORM 1"/>
    <property type="match status" value="1"/>
</dbReference>
<dbReference type="AlphaFoldDB" id="A0AAV1QT55"/>
<dbReference type="GO" id="GO:0005737">
    <property type="term" value="C:cytoplasm"/>
    <property type="evidence" value="ECO:0007669"/>
    <property type="project" value="UniProtKB-SubCell"/>
</dbReference>
<reference evidence="8 9" key="1">
    <citation type="submission" date="2024-01" db="EMBL/GenBank/DDBJ databases">
        <authorList>
            <person name="Waweru B."/>
        </authorList>
    </citation>
    <scope>NUCLEOTIDE SEQUENCE [LARGE SCALE GENOMIC DNA]</scope>
</reference>
<evidence type="ECO:0000313" key="9">
    <source>
        <dbReference type="Proteomes" id="UP001314170"/>
    </source>
</evidence>
<feature type="compositionally biased region" description="Low complexity" evidence="6">
    <location>
        <begin position="381"/>
        <end position="390"/>
    </location>
</feature>
<keyword evidence="9" id="KW-1185">Reference proteome</keyword>
<dbReference type="EMBL" id="CAWUPB010000815">
    <property type="protein sequence ID" value="CAK7324957.1"/>
    <property type="molecule type" value="Genomic_DNA"/>
</dbReference>
<keyword evidence="4" id="KW-0547">Nucleotide-binding</keyword>
<feature type="domain" description="AAA+ ATPase" evidence="7">
    <location>
        <begin position="275"/>
        <end position="428"/>
    </location>
</feature>
<dbReference type="Gene3D" id="1.10.8.60">
    <property type="match status" value="2"/>
</dbReference>
<dbReference type="Gene3D" id="3.40.50.300">
    <property type="entry name" value="P-loop containing nucleotide triphosphate hydrolases"/>
    <property type="match status" value="2"/>
</dbReference>
<dbReference type="SUPFAM" id="SSF52540">
    <property type="entry name" value="P-loop containing nucleoside triphosphate hydrolases"/>
    <property type="match status" value="2"/>
</dbReference>
<feature type="compositionally biased region" description="Gly residues" evidence="6">
    <location>
        <begin position="9"/>
        <end position="23"/>
    </location>
</feature>
<keyword evidence="5" id="KW-0067">ATP-binding</keyword>
<proteinExistence type="inferred from homology"/>
<dbReference type="PROSITE" id="PS00674">
    <property type="entry name" value="AAA"/>
    <property type="match status" value="2"/>
</dbReference>
<dbReference type="InterPro" id="IPR055278">
    <property type="entry name" value="CDC48c"/>
</dbReference>
<comment type="caution">
    <text evidence="8">The sequence shown here is derived from an EMBL/GenBank/DDBJ whole genome shotgun (WGS) entry which is preliminary data.</text>
</comment>
<name>A0AAV1QT55_9ROSI</name>
<dbReference type="InterPro" id="IPR027417">
    <property type="entry name" value="P-loop_NTPase"/>
</dbReference>
<evidence type="ECO:0000256" key="5">
    <source>
        <dbReference type="ARBA" id="ARBA00022840"/>
    </source>
</evidence>
<feature type="region of interest" description="Disordered" evidence="6">
    <location>
        <begin position="372"/>
        <end position="395"/>
    </location>
</feature>
<feature type="region of interest" description="Disordered" evidence="6">
    <location>
        <begin position="1"/>
        <end position="25"/>
    </location>
</feature>
<dbReference type="FunFam" id="1.10.8.60:FF:000109">
    <property type="entry name" value="Cell division control protein 48 homolog C"/>
    <property type="match status" value="1"/>
</dbReference>
<dbReference type="InterPro" id="IPR003960">
    <property type="entry name" value="ATPase_AAA_CS"/>
</dbReference>
<dbReference type="InterPro" id="IPR003959">
    <property type="entry name" value="ATPase_AAA_core"/>
</dbReference>
<dbReference type="GO" id="GO:0005524">
    <property type="term" value="F:ATP binding"/>
    <property type="evidence" value="ECO:0007669"/>
    <property type="project" value="UniProtKB-KW"/>
</dbReference>
<evidence type="ECO:0000256" key="2">
    <source>
        <dbReference type="ARBA" id="ARBA00006914"/>
    </source>
</evidence>
<dbReference type="InterPro" id="IPR003593">
    <property type="entry name" value="AAA+_ATPase"/>
</dbReference>
<protein>
    <recommendedName>
        <fullName evidence="7">AAA+ ATPase domain-containing protein</fullName>
    </recommendedName>
</protein>
<dbReference type="PANTHER" id="PTHR48470">
    <property type="entry name" value="CELL DIVISION CONTROL PROTEIN 48 C ISOFORM 1"/>
    <property type="match status" value="1"/>
</dbReference>
<keyword evidence="3" id="KW-0963">Cytoplasm</keyword>
<feature type="domain" description="AAA+ ATPase" evidence="7">
    <location>
        <begin position="580"/>
        <end position="716"/>
    </location>
</feature>
<evidence type="ECO:0000256" key="6">
    <source>
        <dbReference type="SAM" id="MobiDB-lite"/>
    </source>
</evidence>
<dbReference type="Pfam" id="PF00004">
    <property type="entry name" value="AAA"/>
    <property type="match status" value="2"/>
</dbReference>
<feature type="compositionally biased region" description="Low complexity" evidence="6">
    <location>
        <begin position="132"/>
        <end position="159"/>
    </location>
</feature>
<dbReference type="InterPro" id="IPR041569">
    <property type="entry name" value="AAA_lid_3"/>
</dbReference>
<evidence type="ECO:0000256" key="3">
    <source>
        <dbReference type="ARBA" id="ARBA00022490"/>
    </source>
</evidence>
<sequence>MGSGRRRSGGGGRGGGGGGGGGRNQRLLKYHIDTCNKKFTTTDDIVHHLRNQYSNYRRMELKNLTRLVQQTLNQQTPPPKKFRKHELETESDSDEEANASTPVSKKQKRIDESEEKLMQIESEYSRRRNRNRSPISVSSSETSSESESDSGSGSDSSTSLEPPPKFDLMKSILRESYGAVEKNMEVEVANDRKESITSKIDMIERNRSVGKRKGEDLEVNLGKLKGRVGEEVKGKEWGPRFKDLAGLSEVLEELKMEVFLPLFNPDVPLRLGVNPISGILLHGPPGCGKTKLAHAIATETGVPFYKISATEIVSGVSGASEENIRDLFSKAYRTAPSVIFIDEIDAIASKRENLQREMERRIVTQLMTCMDEHNRQRQPSDDNSSSESSNQRTGNVLVIGATNRPDAVDPALRRPGRFDREINLGVPNEKSRAEILRVLTKNCTLEGSLDIEKIARSTPGFVGADLNALVNTAGNLAMRRVVSQRKSELSGQCAEMEDNDDWWRKPWSPEEMEKLAITMADFERAAKLVQPSSKREGFSTIPNVKWEDVGGLHDIRDEFDLYIISRIKYPEDYQKFGVNLETGILLYGPPGCGKTMIAKAAANEAGANFIHVKGPELLNKFVGESELAVRTLFSRARTCSPCIIFFDEVDALTTIRGKEGGWVVERLLNQLLIELDGADQRPGIFIIGATNRPEVMDPAVLRPGRFGKLLYVPLPSSEDRGLILQALAKGKPIDPSVDLNAIGQMEACKNFSGADLKKLMDEAAMTALKEIKGQRGLNRTSGTITAAENEPKAKITATHFEGALVNISPSVSEKQIKYYKAWSESFKAS</sequence>
<evidence type="ECO:0000259" key="7">
    <source>
        <dbReference type="SMART" id="SM00382"/>
    </source>
</evidence>
<dbReference type="GO" id="GO:0016887">
    <property type="term" value="F:ATP hydrolysis activity"/>
    <property type="evidence" value="ECO:0007669"/>
    <property type="project" value="InterPro"/>
</dbReference>